<gene>
    <name evidence="6" type="ORF">D6D24_05080</name>
</gene>
<comment type="caution">
    <text evidence="6">The sequence shown here is derived from an EMBL/GenBank/DDBJ whole genome shotgun (WGS) entry which is preliminary data.</text>
</comment>
<dbReference type="AlphaFoldDB" id="A0A4S8VX96"/>
<dbReference type="InterPro" id="IPR039868">
    <property type="entry name" value="ARMD3-like"/>
</dbReference>
<dbReference type="PANTHER" id="PTHR13608:SF3">
    <property type="entry name" value="ARMADILLO-LIKE HELICAL DOMAIN-CONTAINING PROTEIN 3"/>
    <property type="match status" value="1"/>
</dbReference>
<evidence type="ECO:0000259" key="5">
    <source>
        <dbReference type="SMART" id="SM01158"/>
    </source>
</evidence>
<proteinExistence type="predicted"/>
<dbReference type="Proteomes" id="UP000308014">
    <property type="component" value="Unassembled WGS sequence"/>
</dbReference>
<evidence type="ECO:0000256" key="1">
    <source>
        <dbReference type="ARBA" id="ARBA00004370"/>
    </source>
</evidence>
<dbReference type="EMBL" id="QZAJ01000170">
    <property type="protein sequence ID" value="THW15200.1"/>
    <property type="molecule type" value="Genomic_DNA"/>
</dbReference>
<dbReference type="InterPro" id="IPR013636">
    <property type="entry name" value="ARMH3_C"/>
</dbReference>
<feature type="domain" description="Armadillo-like helical" evidence="5">
    <location>
        <begin position="413"/>
        <end position="636"/>
    </location>
</feature>
<reference evidence="6 7" key="1">
    <citation type="submission" date="2018-10" db="EMBL/GenBank/DDBJ databases">
        <title>Fifty Aureobasidium pullulans genomes reveal a recombining polyextremotolerant generalist.</title>
        <authorList>
            <person name="Gostincar C."/>
            <person name="Turk M."/>
            <person name="Zajc J."/>
            <person name="Gunde-Cimerman N."/>
        </authorList>
    </citation>
    <scope>NUCLEOTIDE SEQUENCE [LARGE SCALE GENOMIC DNA]</scope>
    <source>
        <strain evidence="6 7">EXF-11318</strain>
    </source>
</reference>
<keyword evidence="3" id="KW-1133">Transmembrane helix</keyword>
<dbReference type="GO" id="GO:0016020">
    <property type="term" value="C:membrane"/>
    <property type="evidence" value="ECO:0007669"/>
    <property type="project" value="UniProtKB-SubCell"/>
</dbReference>
<accession>A0A4S8VX96</accession>
<keyword evidence="2" id="KW-0812">Transmembrane</keyword>
<comment type="subcellular location">
    <subcellularLocation>
        <location evidence="1">Membrane</location>
    </subcellularLocation>
</comment>
<evidence type="ECO:0000313" key="7">
    <source>
        <dbReference type="Proteomes" id="UP000308014"/>
    </source>
</evidence>
<evidence type="ECO:0000256" key="2">
    <source>
        <dbReference type="ARBA" id="ARBA00022692"/>
    </source>
</evidence>
<name>A0A4S8VX96_AURPU</name>
<protein>
    <submittedName>
        <fullName evidence="6">DUF1741-domain-containing protein</fullName>
    </submittedName>
</protein>
<organism evidence="6 7">
    <name type="scientific">Aureobasidium pullulans</name>
    <name type="common">Black yeast</name>
    <name type="synonym">Pullularia pullulans</name>
    <dbReference type="NCBI Taxonomy" id="5580"/>
    <lineage>
        <taxon>Eukaryota</taxon>
        <taxon>Fungi</taxon>
        <taxon>Dikarya</taxon>
        <taxon>Ascomycota</taxon>
        <taxon>Pezizomycotina</taxon>
        <taxon>Dothideomycetes</taxon>
        <taxon>Dothideomycetidae</taxon>
        <taxon>Dothideales</taxon>
        <taxon>Saccotheciaceae</taxon>
        <taxon>Aureobasidium</taxon>
    </lineage>
</organism>
<evidence type="ECO:0000313" key="6">
    <source>
        <dbReference type="EMBL" id="THW15200.1"/>
    </source>
</evidence>
<keyword evidence="4" id="KW-0472">Membrane</keyword>
<dbReference type="GO" id="GO:0005829">
    <property type="term" value="C:cytosol"/>
    <property type="evidence" value="ECO:0007669"/>
    <property type="project" value="TreeGrafter"/>
</dbReference>
<sequence length="637" mass="71945">MEQSPLTQQSRPETFEPKVAQLYRQLFRDRDDEEKPEGFWREFFLLKPDNARFGQLLDDLEAIDLLHVSHHCEQFVSHAITYAGSGSSPSDENALDNLTVFLTKVLSKKYTNPSSDIIEVLAGLDNVDTVFNDLVATLDTNISSGKTVRIQMKAVQVALCVASGAFQTGLLTYFTQRDFFPSLMQLIHDLEDPLEAAQPLLLAGLLANYNKFETYNPYHVRFADFVNQETIIQICKSIEGTCVYLRDQFVAIQDDVPEAWSIGGTLSYIGLGALAGAKPAVPVPTEDEIKAKFAEQSVCLSFTPGKQLIMYRPQSQAGILLTVYDFVVANKAFSADFVGTYTEGKKESSPIAQYLSFCSYLYQHAYRSQRATQYAHITLFTIQNMVEDLEIAKKLCETTVPLRLSRQRPPQLPVIATDRTLAANIIDMMIDCINHNLRKKLDVELYMLNVGILLRLVTFLSKARIRLTYHWSELWRSLLSFVRFLTVYADDLKPLYRINTLIHTLVNLITLSLTQGESFLPDSSSYDDMSYKLVEFGPSLTSFRDAYTLHKGETAASMNILIHVSKHYSDLIAGQKGKVKNLSPKEVTRIIKEGYETLSIEAKEGLDHWDLYRESEHKAELKKIARTACADARALVL</sequence>
<dbReference type="Pfam" id="PF08427">
    <property type="entry name" value="ARMH3_C"/>
    <property type="match status" value="1"/>
</dbReference>
<dbReference type="SMART" id="SM01158">
    <property type="entry name" value="DUF1741"/>
    <property type="match status" value="1"/>
</dbReference>
<evidence type="ECO:0000256" key="3">
    <source>
        <dbReference type="ARBA" id="ARBA00022989"/>
    </source>
</evidence>
<evidence type="ECO:0000256" key="4">
    <source>
        <dbReference type="ARBA" id="ARBA00023136"/>
    </source>
</evidence>
<dbReference type="PANTHER" id="PTHR13608">
    <property type="entry name" value="ARMADILLO-LIKE HELICAL DOMAIN-CONTAINING PROTEIN 3"/>
    <property type="match status" value="1"/>
</dbReference>